<evidence type="ECO:0000256" key="4">
    <source>
        <dbReference type="ARBA" id="ARBA00022989"/>
    </source>
</evidence>
<dbReference type="Pfam" id="PF10035">
    <property type="entry name" value="DUF2179"/>
    <property type="match status" value="1"/>
</dbReference>
<name>A0A0A2T6I5_9BACI</name>
<evidence type="ECO:0000256" key="2">
    <source>
        <dbReference type="ARBA" id="ARBA00022475"/>
    </source>
</evidence>
<dbReference type="PANTHER" id="PTHR33545">
    <property type="entry name" value="UPF0750 MEMBRANE PROTEIN YITT-RELATED"/>
    <property type="match status" value="1"/>
</dbReference>
<dbReference type="STRING" id="1385514.N782_19720"/>
<dbReference type="RefSeq" id="WP_036823156.1">
    <property type="nucleotide sequence ID" value="NZ_AVBF01000067.1"/>
</dbReference>
<feature type="domain" description="DUF2179" evidence="7">
    <location>
        <begin position="218"/>
        <end position="272"/>
    </location>
</feature>
<dbReference type="PANTHER" id="PTHR33545:SF4">
    <property type="entry name" value="UPF0750 MEMBRANE PROTEIN YXKD"/>
    <property type="match status" value="1"/>
</dbReference>
<comment type="subcellular location">
    <subcellularLocation>
        <location evidence="1">Cell membrane</location>
        <topology evidence="1">Multi-pass membrane protein</topology>
    </subcellularLocation>
</comment>
<dbReference type="Pfam" id="PF02588">
    <property type="entry name" value="YitT_membrane"/>
    <property type="match status" value="1"/>
</dbReference>
<keyword evidence="5 6" id="KW-0472">Membrane</keyword>
<protein>
    <recommendedName>
        <fullName evidence="7">DUF2179 domain-containing protein</fullName>
    </recommendedName>
</protein>
<dbReference type="InterPro" id="IPR003740">
    <property type="entry name" value="YitT"/>
</dbReference>
<feature type="transmembrane region" description="Helical" evidence="6">
    <location>
        <begin position="48"/>
        <end position="68"/>
    </location>
</feature>
<dbReference type="InterPro" id="IPR051461">
    <property type="entry name" value="UPF0750_membrane"/>
</dbReference>
<evidence type="ECO:0000256" key="3">
    <source>
        <dbReference type="ARBA" id="ARBA00022692"/>
    </source>
</evidence>
<keyword evidence="9" id="KW-1185">Reference proteome</keyword>
<reference evidence="8 9" key="1">
    <citation type="journal article" date="2015" name="Stand. Genomic Sci.">
        <title>High quality draft genome sequence of the moderately halophilic bacterium Pontibacillus yanchengensis Y32(T) and comparison among Pontibacillus genomes.</title>
        <authorList>
            <person name="Huang J."/>
            <person name="Qiao Z.X."/>
            <person name="Tang J.W."/>
            <person name="Wang G."/>
        </authorList>
    </citation>
    <scope>NUCLEOTIDE SEQUENCE [LARGE SCALE GENOMIC DNA]</scope>
    <source>
        <strain evidence="8 9">Y32</strain>
    </source>
</reference>
<evidence type="ECO:0000313" key="8">
    <source>
        <dbReference type="EMBL" id="KGP71367.1"/>
    </source>
</evidence>
<feature type="transmembrane region" description="Helical" evidence="6">
    <location>
        <begin position="75"/>
        <end position="93"/>
    </location>
</feature>
<comment type="caution">
    <text evidence="8">The sequence shown here is derived from an EMBL/GenBank/DDBJ whole genome shotgun (WGS) entry which is preliminary data.</text>
</comment>
<organism evidence="8 9">
    <name type="scientific">Pontibacillus yanchengensis Y32</name>
    <dbReference type="NCBI Taxonomy" id="1385514"/>
    <lineage>
        <taxon>Bacteria</taxon>
        <taxon>Bacillati</taxon>
        <taxon>Bacillota</taxon>
        <taxon>Bacilli</taxon>
        <taxon>Bacillales</taxon>
        <taxon>Bacillaceae</taxon>
        <taxon>Pontibacillus</taxon>
    </lineage>
</organism>
<sequence length="276" mass="29671">MLSQIINRIVLIALGSIIFALGINYFAIPNQLAEGGIIGITIVLHYVFGWSTGLTSFVLNIVLLGVGYKFLDRKMMGYTLFGVVALSLSLLATENIGNPVVDDTLLAPVYAGLFVGAGVGIIFRSGATSGGTQIISKMLNQYFGWSMASATLIIDLVVIGASVFVIGQKKAMLTLVAIYVGAKVIDFIVDGMNVRKAVTIISDNSDYVLQEINTNLSRGVTILNGRGGYLKEEKNVLYAVVNWQETVKLKRIVNQVDPEAFVVIHDVRGAFGGGFK</sequence>
<dbReference type="PIRSF" id="PIRSF006483">
    <property type="entry name" value="Membrane_protein_YitT"/>
    <property type="match status" value="1"/>
</dbReference>
<feature type="transmembrane region" description="Helical" evidence="6">
    <location>
        <begin position="143"/>
        <end position="165"/>
    </location>
</feature>
<gene>
    <name evidence="8" type="ORF">N782_19720</name>
</gene>
<dbReference type="InterPro" id="IPR019264">
    <property type="entry name" value="DUF2179"/>
</dbReference>
<dbReference type="EMBL" id="AVBF01000067">
    <property type="protein sequence ID" value="KGP71367.1"/>
    <property type="molecule type" value="Genomic_DNA"/>
</dbReference>
<evidence type="ECO:0000256" key="5">
    <source>
        <dbReference type="ARBA" id="ARBA00023136"/>
    </source>
</evidence>
<evidence type="ECO:0000313" key="9">
    <source>
        <dbReference type="Proteomes" id="UP000030147"/>
    </source>
</evidence>
<feature type="transmembrane region" description="Helical" evidence="6">
    <location>
        <begin position="9"/>
        <end position="28"/>
    </location>
</feature>
<keyword evidence="4 6" id="KW-1133">Transmembrane helix</keyword>
<accession>A0A0A2T6I5</accession>
<dbReference type="Proteomes" id="UP000030147">
    <property type="component" value="Unassembled WGS sequence"/>
</dbReference>
<dbReference type="AlphaFoldDB" id="A0A0A2T6I5"/>
<evidence type="ECO:0000256" key="6">
    <source>
        <dbReference type="SAM" id="Phobius"/>
    </source>
</evidence>
<dbReference type="eggNOG" id="COG1284">
    <property type="taxonomic scope" value="Bacteria"/>
</dbReference>
<dbReference type="GO" id="GO:0005886">
    <property type="term" value="C:plasma membrane"/>
    <property type="evidence" value="ECO:0007669"/>
    <property type="project" value="UniProtKB-SubCell"/>
</dbReference>
<feature type="transmembrane region" description="Helical" evidence="6">
    <location>
        <begin position="105"/>
        <end position="123"/>
    </location>
</feature>
<dbReference type="CDD" id="cd16380">
    <property type="entry name" value="YitT_C"/>
    <property type="match status" value="1"/>
</dbReference>
<dbReference type="InterPro" id="IPR015867">
    <property type="entry name" value="N-reg_PII/ATP_PRibTrfase_C"/>
</dbReference>
<keyword evidence="2" id="KW-1003">Cell membrane</keyword>
<dbReference type="OrthoDB" id="1758221at2"/>
<evidence type="ECO:0000259" key="7">
    <source>
        <dbReference type="Pfam" id="PF10035"/>
    </source>
</evidence>
<dbReference type="Gene3D" id="3.30.70.120">
    <property type="match status" value="1"/>
</dbReference>
<evidence type="ECO:0000256" key="1">
    <source>
        <dbReference type="ARBA" id="ARBA00004651"/>
    </source>
</evidence>
<proteinExistence type="predicted"/>
<keyword evidence="3 6" id="KW-0812">Transmembrane</keyword>